<comment type="caution">
    <text evidence="1">The sequence shown here is derived from an EMBL/GenBank/DDBJ whole genome shotgun (WGS) entry which is preliminary data.</text>
</comment>
<proteinExistence type="predicted"/>
<protein>
    <submittedName>
        <fullName evidence="1">Uncharacterized protein</fullName>
    </submittedName>
</protein>
<evidence type="ECO:0000313" key="1">
    <source>
        <dbReference type="EMBL" id="MPN49942.1"/>
    </source>
</evidence>
<accession>A0A645IGH0</accession>
<reference evidence="1" key="1">
    <citation type="submission" date="2019-08" db="EMBL/GenBank/DDBJ databases">
        <authorList>
            <person name="Kucharzyk K."/>
            <person name="Murdoch R.W."/>
            <person name="Higgins S."/>
            <person name="Loffler F."/>
        </authorList>
    </citation>
    <scope>NUCLEOTIDE SEQUENCE</scope>
</reference>
<dbReference type="AlphaFoldDB" id="A0A645IGH0"/>
<gene>
    <name evidence="1" type="ORF">SDC9_197566</name>
</gene>
<dbReference type="EMBL" id="VSSQ01113655">
    <property type="protein sequence ID" value="MPN49942.1"/>
    <property type="molecule type" value="Genomic_DNA"/>
</dbReference>
<sequence length="95" mass="10957">MGLLEFQQPARKETFDCRLLSTGNGQPDKTGKIKSFGHPQQYFVPEFAQRDKDYRPAIEQSHEITKKTGKNEKQIIGEYEVTTIRVFYTLQCTNG</sequence>
<organism evidence="1">
    <name type="scientific">bioreactor metagenome</name>
    <dbReference type="NCBI Taxonomy" id="1076179"/>
    <lineage>
        <taxon>unclassified sequences</taxon>
        <taxon>metagenomes</taxon>
        <taxon>ecological metagenomes</taxon>
    </lineage>
</organism>
<name>A0A645IGH0_9ZZZZ</name>